<dbReference type="PANTHER" id="PTHR22939:SF129">
    <property type="entry name" value="SERINE PROTEASE HTRA2, MITOCHONDRIAL"/>
    <property type="match status" value="1"/>
</dbReference>
<dbReference type="Pfam" id="PF17820">
    <property type="entry name" value="PDZ_6"/>
    <property type="match status" value="1"/>
</dbReference>
<dbReference type="SUPFAM" id="SSF50156">
    <property type="entry name" value="PDZ domain-like"/>
    <property type="match status" value="2"/>
</dbReference>
<accession>A0A381UJ68</accession>
<dbReference type="SUPFAM" id="SSF50494">
    <property type="entry name" value="Trypsin-like serine proteases"/>
    <property type="match status" value="1"/>
</dbReference>
<reference evidence="3" key="1">
    <citation type="submission" date="2018-05" db="EMBL/GenBank/DDBJ databases">
        <authorList>
            <person name="Lanie J.A."/>
            <person name="Ng W.-L."/>
            <person name="Kazmierczak K.M."/>
            <person name="Andrzejewski T.M."/>
            <person name="Davidsen T.M."/>
            <person name="Wayne K.J."/>
            <person name="Tettelin H."/>
            <person name="Glass J.I."/>
            <person name="Rusch D."/>
            <person name="Podicherti R."/>
            <person name="Tsui H.-C.T."/>
            <person name="Winkler M.E."/>
        </authorList>
    </citation>
    <scope>NUCLEOTIDE SEQUENCE</scope>
</reference>
<sequence length="407" mass="44417">MILSIGWLLKPGENVPESVAVGAQVDSRLTNLTQRRLLVDTAEYFGEAALDFATGVVRLRSVRRSAVVWDAERVVTARLAWRYPAAVTLAAVEGDVGAYTNMASPHLPIAGMRIPRLSGPLPPPRRPVSEVESGEWVLAVWQTETEPAHAPAIYLGTSGRPCGDVQVTELVTNTPLRPTMLGGGVFDLDGNLIGMVLRCDGQDVVVTVESVTDLLARGDTHDGRLRGRWGLHVESLNPVEAFHFGVGNGLMVRQVWQRYPGQATGLRTGDILLALDGTPLRNIEDLQILEGDEAPSQETFWLELRRGPETLIIAMPTRGIDTRLDRPVPATAGLVWEEPTEGFRIASVLPGSRAAEAGIMPGDRLVRVDHRDLVSLDEVQQVLTDDRMVATFVEFVRAGRYRGVLLP</sequence>
<dbReference type="InterPro" id="IPR009003">
    <property type="entry name" value="Peptidase_S1_PA"/>
</dbReference>
<dbReference type="InterPro" id="IPR041489">
    <property type="entry name" value="PDZ_6"/>
</dbReference>
<evidence type="ECO:0000313" key="3">
    <source>
        <dbReference type="EMBL" id="SVA27761.1"/>
    </source>
</evidence>
<evidence type="ECO:0000259" key="2">
    <source>
        <dbReference type="PROSITE" id="PS50106"/>
    </source>
</evidence>
<evidence type="ECO:0000256" key="1">
    <source>
        <dbReference type="ARBA" id="ARBA00010541"/>
    </source>
</evidence>
<dbReference type="Gene3D" id="2.30.42.10">
    <property type="match status" value="2"/>
</dbReference>
<dbReference type="InterPro" id="IPR036034">
    <property type="entry name" value="PDZ_sf"/>
</dbReference>
<dbReference type="EMBL" id="UINC01006479">
    <property type="protein sequence ID" value="SVA27761.1"/>
    <property type="molecule type" value="Genomic_DNA"/>
</dbReference>
<dbReference type="PROSITE" id="PS50106">
    <property type="entry name" value="PDZ"/>
    <property type="match status" value="1"/>
</dbReference>
<dbReference type="AlphaFoldDB" id="A0A381UJ68"/>
<feature type="domain" description="PDZ" evidence="2">
    <location>
        <begin position="321"/>
        <end position="383"/>
    </location>
</feature>
<dbReference type="SMART" id="SM00228">
    <property type="entry name" value="PDZ"/>
    <property type="match status" value="2"/>
</dbReference>
<proteinExistence type="inferred from homology"/>
<dbReference type="InterPro" id="IPR001478">
    <property type="entry name" value="PDZ"/>
</dbReference>
<gene>
    <name evidence="3" type="ORF">METZ01_LOCUS80615</name>
</gene>
<dbReference type="PANTHER" id="PTHR22939">
    <property type="entry name" value="SERINE PROTEASE FAMILY S1C HTRA-RELATED"/>
    <property type="match status" value="1"/>
</dbReference>
<protein>
    <recommendedName>
        <fullName evidence="2">PDZ domain-containing protein</fullName>
    </recommendedName>
</protein>
<organism evidence="3">
    <name type="scientific">marine metagenome</name>
    <dbReference type="NCBI Taxonomy" id="408172"/>
    <lineage>
        <taxon>unclassified sequences</taxon>
        <taxon>metagenomes</taxon>
        <taxon>ecological metagenomes</taxon>
    </lineage>
</organism>
<name>A0A381UJ68_9ZZZZ</name>
<comment type="similarity">
    <text evidence="1">Belongs to the peptidase S1C family.</text>
</comment>
<dbReference type="GO" id="GO:0008236">
    <property type="term" value="F:serine-type peptidase activity"/>
    <property type="evidence" value="ECO:0007669"/>
    <property type="project" value="UniProtKB-KW"/>
</dbReference>